<accession>A0A4Q7LB92</accession>
<dbReference type="Pfam" id="PF13669">
    <property type="entry name" value="Glyoxalase_4"/>
    <property type="match status" value="1"/>
</dbReference>
<gene>
    <name evidence="1" type="ORF">EV685_4080</name>
</gene>
<keyword evidence="1" id="KW-0560">Oxidoreductase</keyword>
<reference evidence="1 2" key="1">
    <citation type="submission" date="2019-02" db="EMBL/GenBank/DDBJ databases">
        <title>Genomic Encyclopedia of Type Strains, Phase IV (KMG-IV): sequencing the most valuable type-strain genomes for metagenomic binning, comparative biology and taxonomic classification.</title>
        <authorList>
            <person name="Goeker M."/>
        </authorList>
    </citation>
    <scope>NUCLEOTIDE SEQUENCE [LARGE SCALE GENOMIC DNA]</scope>
    <source>
        <strain evidence="1 2">DSM 10617</strain>
    </source>
</reference>
<evidence type="ECO:0000313" key="1">
    <source>
        <dbReference type="EMBL" id="RZS46661.1"/>
    </source>
</evidence>
<keyword evidence="2" id="KW-1185">Reference proteome</keyword>
<evidence type="ECO:0000313" key="2">
    <source>
        <dbReference type="Proteomes" id="UP000293433"/>
    </source>
</evidence>
<protein>
    <submittedName>
        <fullName evidence="1">Glyoxalase/bleomycin resistance protein/dioxygenase superfamily protein</fullName>
    </submittedName>
</protein>
<dbReference type="SUPFAM" id="SSF54593">
    <property type="entry name" value="Glyoxalase/Bleomycin resistance protein/Dihydroxybiphenyl dioxygenase"/>
    <property type="match status" value="1"/>
</dbReference>
<dbReference type="Gene3D" id="3.10.180.10">
    <property type="entry name" value="2,3-Dihydroxybiphenyl 1,2-Dioxygenase, domain 1"/>
    <property type="match status" value="1"/>
</dbReference>
<proteinExistence type="predicted"/>
<name>A0A4Q7LB92_9BURK</name>
<dbReference type="GO" id="GO:0051213">
    <property type="term" value="F:dioxygenase activity"/>
    <property type="evidence" value="ECO:0007669"/>
    <property type="project" value="UniProtKB-KW"/>
</dbReference>
<dbReference type="Proteomes" id="UP000293433">
    <property type="component" value="Unassembled WGS sequence"/>
</dbReference>
<dbReference type="RefSeq" id="WP_165396879.1">
    <property type="nucleotide sequence ID" value="NZ_SGWV01000015.1"/>
</dbReference>
<keyword evidence="1" id="KW-0223">Dioxygenase</keyword>
<dbReference type="EMBL" id="SGWV01000015">
    <property type="protein sequence ID" value="RZS46661.1"/>
    <property type="molecule type" value="Genomic_DNA"/>
</dbReference>
<dbReference type="InterPro" id="IPR029068">
    <property type="entry name" value="Glyas_Bleomycin-R_OHBP_Dase"/>
</dbReference>
<organism evidence="1 2">
    <name type="scientific">Sphaerotilus mobilis</name>
    <dbReference type="NCBI Taxonomy" id="47994"/>
    <lineage>
        <taxon>Bacteria</taxon>
        <taxon>Pseudomonadati</taxon>
        <taxon>Pseudomonadota</taxon>
        <taxon>Betaproteobacteria</taxon>
        <taxon>Burkholderiales</taxon>
        <taxon>Sphaerotilaceae</taxon>
        <taxon>Sphaerotilus</taxon>
    </lineage>
</organism>
<dbReference type="AlphaFoldDB" id="A0A4Q7LB92"/>
<sequence>MSSPPKLFQICIVVHDVRQANAHWARLLDRPEAPVEVIFQGAIVHHTHGQPADYVDCQVAKHDLGHMVLELMQPGPGPSPWRDHLDRHGQGVFHVCLQVDDRRAFQRELGEIGVGLPYHVGYWPGGSYSYVDTRAQLGLELSVNHQADHTQLMQALLSGAAQPFDEMR</sequence>
<comment type="caution">
    <text evidence="1">The sequence shown here is derived from an EMBL/GenBank/DDBJ whole genome shotgun (WGS) entry which is preliminary data.</text>
</comment>